<reference evidence="1 2" key="1">
    <citation type="submission" date="2023-07" db="EMBL/GenBank/DDBJ databases">
        <title>Comparative genomics of wheat-associated soil bacteria to identify genetic determinants of phenazine resistance.</title>
        <authorList>
            <person name="Mouncey N."/>
        </authorList>
    </citation>
    <scope>NUCLEOTIDE SEQUENCE [LARGE SCALE GENOMIC DNA]</scope>
    <source>
        <strain evidence="1 2">V2I4</strain>
    </source>
</reference>
<sequence length="44" mass="4925">MFLLSDTSLSRESKTVSGYGVRHTQKLAVVPSSLNRRPAHLDLR</sequence>
<organism evidence="1 2">
    <name type="scientific">Streptomyces umbrinus</name>
    <dbReference type="NCBI Taxonomy" id="67370"/>
    <lineage>
        <taxon>Bacteria</taxon>
        <taxon>Bacillati</taxon>
        <taxon>Actinomycetota</taxon>
        <taxon>Actinomycetes</taxon>
        <taxon>Kitasatosporales</taxon>
        <taxon>Streptomycetaceae</taxon>
        <taxon>Streptomyces</taxon>
        <taxon>Streptomyces phaeochromogenes group</taxon>
    </lineage>
</organism>
<gene>
    <name evidence="1" type="ORF">QF035_010672</name>
</gene>
<accession>A0ABU0TBF6</accession>
<name>A0ABU0TBF6_9ACTN</name>
<dbReference type="EMBL" id="JAUSZI010000002">
    <property type="protein sequence ID" value="MDQ1033090.1"/>
    <property type="molecule type" value="Genomic_DNA"/>
</dbReference>
<dbReference type="Proteomes" id="UP001230328">
    <property type="component" value="Unassembled WGS sequence"/>
</dbReference>
<evidence type="ECO:0000313" key="2">
    <source>
        <dbReference type="Proteomes" id="UP001230328"/>
    </source>
</evidence>
<proteinExistence type="predicted"/>
<protein>
    <submittedName>
        <fullName evidence="1">Uncharacterized protein</fullName>
    </submittedName>
</protein>
<comment type="caution">
    <text evidence="1">The sequence shown here is derived from an EMBL/GenBank/DDBJ whole genome shotgun (WGS) entry which is preliminary data.</text>
</comment>
<keyword evidence="2" id="KW-1185">Reference proteome</keyword>
<evidence type="ECO:0000313" key="1">
    <source>
        <dbReference type="EMBL" id="MDQ1033090.1"/>
    </source>
</evidence>